<proteinExistence type="predicted"/>
<dbReference type="Proteomes" id="UP000886501">
    <property type="component" value="Unassembled WGS sequence"/>
</dbReference>
<evidence type="ECO:0000313" key="1">
    <source>
        <dbReference type="EMBL" id="KAF9646539.1"/>
    </source>
</evidence>
<comment type="caution">
    <text evidence="1">The sequence shown here is derived from an EMBL/GenBank/DDBJ whole genome shotgun (WGS) entry which is preliminary data.</text>
</comment>
<reference evidence="1" key="1">
    <citation type="submission" date="2019-10" db="EMBL/GenBank/DDBJ databases">
        <authorList>
            <consortium name="DOE Joint Genome Institute"/>
            <person name="Kuo A."/>
            <person name="Miyauchi S."/>
            <person name="Kiss E."/>
            <person name="Drula E."/>
            <person name="Kohler A."/>
            <person name="Sanchez-Garcia M."/>
            <person name="Andreopoulos B."/>
            <person name="Barry K.W."/>
            <person name="Bonito G."/>
            <person name="Buee M."/>
            <person name="Carver A."/>
            <person name="Chen C."/>
            <person name="Cichocki N."/>
            <person name="Clum A."/>
            <person name="Culley D."/>
            <person name="Crous P.W."/>
            <person name="Fauchery L."/>
            <person name="Girlanda M."/>
            <person name="Hayes R."/>
            <person name="Keri Z."/>
            <person name="Labutti K."/>
            <person name="Lipzen A."/>
            <person name="Lombard V."/>
            <person name="Magnuson J."/>
            <person name="Maillard F."/>
            <person name="Morin E."/>
            <person name="Murat C."/>
            <person name="Nolan M."/>
            <person name="Ohm R."/>
            <person name="Pangilinan J."/>
            <person name="Pereira M."/>
            <person name="Perotto S."/>
            <person name="Peter M."/>
            <person name="Riley R."/>
            <person name="Sitrit Y."/>
            <person name="Stielow B."/>
            <person name="Szollosi G."/>
            <person name="Zifcakova L."/>
            <person name="Stursova M."/>
            <person name="Spatafora J.W."/>
            <person name="Tedersoo L."/>
            <person name="Vaario L.-M."/>
            <person name="Yamada A."/>
            <person name="Yan M."/>
            <person name="Wang P."/>
            <person name="Xu J."/>
            <person name="Bruns T."/>
            <person name="Baldrian P."/>
            <person name="Vilgalys R."/>
            <person name="Henrissat B."/>
            <person name="Grigoriev I.V."/>
            <person name="Hibbett D."/>
            <person name="Nagy L.G."/>
            <person name="Martin F.M."/>
        </authorList>
    </citation>
    <scope>NUCLEOTIDE SEQUENCE</scope>
    <source>
        <strain evidence="1">P2</strain>
    </source>
</reference>
<organism evidence="1 2">
    <name type="scientific">Thelephora ganbajun</name>
    <name type="common">Ganba fungus</name>
    <dbReference type="NCBI Taxonomy" id="370292"/>
    <lineage>
        <taxon>Eukaryota</taxon>
        <taxon>Fungi</taxon>
        <taxon>Dikarya</taxon>
        <taxon>Basidiomycota</taxon>
        <taxon>Agaricomycotina</taxon>
        <taxon>Agaricomycetes</taxon>
        <taxon>Thelephorales</taxon>
        <taxon>Thelephoraceae</taxon>
        <taxon>Thelephora</taxon>
    </lineage>
</organism>
<keyword evidence="2" id="KW-1185">Reference proteome</keyword>
<gene>
    <name evidence="1" type="ORF">BDM02DRAFT_3270902</name>
</gene>
<accession>A0ACB6Z9X5</accession>
<name>A0ACB6Z9X5_THEGA</name>
<sequence length="445" mass="50007">MDLTGPRQFFKRAPLRTEWFRFKQQYASKVQHLEVSSPDAVISPAALHLLQLYSPYSPLLPNLVSLSWDSDESFLPFILPFISRSLTSIVIDVPRGASPMLPPILTTLSALSPDIREIQIERLYHSSSTEEASSHLLMLCNPYRLRKYNVDSPISAPALRHVIQLPSLEEFWLVVDSFQLPDPLPVVVFPSLRLLDVEYRGDHTWLKLLSAFENPVLTSIFVECSGSDVAQFMEAFQLTLARCGMNERLQEFRVRSQDEFKITPQIIACTFPFKNLTSLKVLSECSPTVCQTFDLTDDNIDLLTKAMPRLESLAIGEEPCGVPSQITFKSLYIISRRCPRLTTLQIHFNPALFVTKVDTDSESGDVALGLPDLKSPPSDLCSVTTIDVGNIPLPTESNTSYIMALGLLGVFPRLEKLEYGEGDWEDIDDLIGVCRRMGRFAFGKD</sequence>
<protein>
    <submittedName>
        <fullName evidence="1">Uncharacterized protein</fullName>
    </submittedName>
</protein>
<evidence type="ECO:0000313" key="2">
    <source>
        <dbReference type="Proteomes" id="UP000886501"/>
    </source>
</evidence>
<dbReference type="EMBL" id="MU118055">
    <property type="protein sequence ID" value="KAF9646539.1"/>
    <property type="molecule type" value="Genomic_DNA"/>
</dbReference>
<reference evidence="1" key="2">
    <citation type="journal article" date="2020" name="Nat. Commun.">
        <title>Large-scale genome sequencing of mycorrhizal fungi provides insights into the early evolution of symbiotic traits.</title>
        <authorList>
            <person name="Miyauchi S."/>
            <person name="Kiss E."/>
            <person name="Kuo A."/>
            <person name="Drula E."/>
            <person name="Kohler A."/>
            <person name="Sanchez-Garcia M."/>
            <person name="Morin E."/>
            <person name="Andreopoulos B."/>
            <person name="Barry K.W."/>
            <person name="Bonito G."/>
            <person name="Buee M."/>
            <person name="Carver A."/>
            <person name="Chen C."/>
            <person name="Cichocki N."/>
            <person name="Clum A."/>
            <person name="Culley D."/>
            <person name="Crous P.W."/>
            <person name="Fauchery L."/>
            <person name="Girlanda M."/>
            <person name="Hayes R.D."/>
            <person name="Keri Z."/>
            <person name="LaButti K."/>
            <person name="Lipzen A."/>
            <person name="Lombard V."/>
            <person name="Magnuson J."/>
            <person name="Maillard F."/>
            <person name="Murat C."/>
            <person name="Nolan M."/>
            <person name="Ohm R.A."/>
            <person name="Pangilinan J."/>
            <person name="Pereira M.F."/>
            <person name="Perotto S."/>
            <person name="Peter M."/>
            <person name="Pfister S."/>
            <person name="Riley R."/>
            <person name="Sitrit Y."/>
            <person name="Stielow J.B."/>
            <person name="Szollosi G."/>
            <person name="Zifcakova L."/>
            <person name="Stursova M."/>
            <person name="Spatafora J.W."/>
            <person name="Tedersoo L."/>
            <person name="Vaario L.M."/>
            <person name="Yamada A."/>
            <person name="Yan M."/>
            <person name="Wang P."/>
            <person name="Xu J."/>
            <person name="Bruns T."/>
            <person name="Baldrian P."/>
            <person name="Vilgalys R."/>
            <person name="Dunand C."/>
            <person name="Henrissat B."/>
            <person name="Grigoriev I.V."/>
            <person name="Hibbett D."/>
            <person name="Nagy L.G."/>
            <person name="Martin F.M."/>
        </authorList>
    </citation>
    <scope>NUCLEOTIDE SEQUENCE</scope>
    <source>
        <strain evidence="1">P2</strain>
    </source>
</reference>